<feature type="compositionally biased region" description="Low complexity" evidence="4">
    <location>
        <begin position="715"/>
        <end position="729"/>
    </location>
</feature>
<comment type="caution">
    <text evidence="6">The sequence shown here is derived from an EMBL/GenBank/DDBJ whole genome shotgun (WGS) entry which is preliminary data.</text>
</comment>
<dbReference type="Gene3D" id="1.10.10.60">
    <property type="entry name" value="Homeodomain-like"/>
    <property type="match status" value="1"/>
</dbReference>
<keyword evidence="7" id="KW-1185">Reference proteome</keyword>
<evidence type="ECO:0000256" key="2">
    <source>
        <dbReference type="ARBA" id="ARBA00023125"/>
    </source>
</evidence>
<comment type="subcellular location">
    <subcellularLocation>
        <location evidence="1 3">Nucleus</location>
    </subcellularLocation>
</comment>
<dbReference type="GO" id="GO:0005634">
    <property type="term" value="C:nucleus"/>
    <property type="evidence" value="ECO:0007669"/>
    <property type="project" value="UniProtKB-SubCell"/>
</dbReference>
<dbReference type="PANTHER" id="PTHR33400:SF6">
    <property type="entry name" value="HOMEOBOX PROTEIN LUMINIDEPENDENS"/>
    <property type="match status" value="1"/>
</dbReference>
<evidence type="ECO:0000256" key="3">
    <source>
        <dbReference type="PROSITE-ProRule" id="PRU00108"/>
    </source>
</evidence>
<dbReference type="InterPro" id="IPR035441">
    <property type="entry name" value="TFIIS/LEDGF_dom_sf"/>
</dbReference>
<dbReference type="Proteomes" id="UP001642360">
    <property type="component" value="Unassembled WGS sequence"/>
</dbReference>
<feature type="region of interest" description="Disordered" evidence="4">
    <location>
        <begin position="710"/>
        <end position="736"/>
    </location>
</feature>
<feature type="region of interest" description="Disordered" evidence="4">
    <location>
        <begin position="371"/>
        <end position="434"/>
    </location>
</feature>
<dbReference type="SUPFAM" id="SSF46689">
    <property type="entry name" value="Homeodomain-like"/>
    <property type="match status" value="1"/>
</dbReference>
<organism evidence="6 7">
    <name type="scientific">Ilex paraguariensis</name>
    <name type="common">yerba mate</name>
    <dbReference type="NCBI Taxonomy" id="185542"/>
    <lineage>
        <taxon>Eukaryota</taxon>
        <taxon>Viridiplantae</taxon>
        <taxon>Streptophyta</taxon>
        <taxon>Embryophyta</taxon>
        <taxon>Tracheophyta</taxon>
        <taxon>Spermatophyta</taxon>
        <taxon>Magnoliopsida</taxon>
        <taxon>eudicotyledons</taxon>
        <taxon>Gunneridae</taxon>
        <taxon>Pentapetalae</taxon>
        <taxon>asterids</taxon>
        <taxon>campanulids</taxon>
        <taxon>Aquifoliales</taxon>
        <taxon>Aquifoliaceae</taxon>
        <taxon>Ilex</taxon>
    </lineage>
</organism>
<name>A0ABC8U783_9AQUA</name>
<dbReference type="InterPro" id="IPR001356">
    <property type="entry name" value="HD"/>
</dbReference>
<evidence type="ECO:0000313" key="7">
    <source>
        <dbReference type="Proteomes" id="UP001642360"/>
    </source>
</evidence>
<keyword evidence="3" id="KW-0539">Nucleus</keyword>
<evidence type="ECO:0000259" key="5">
    <source>
        <dbReference type="PROSITE" id="PS50071"/>
    </source>
</evidence>
<keyword evidence="2 3" id="KW-0238">DNA-binding</keyword>
<accession>A0ABC8U783</accession>
<proteinExistence type="predicted"/>
<dbReference type="AlphaFoldDB" id="A0ABC8U783"/>
<feature type="compositionally biased region" description="Polar residues" evidence="4">
    <location>
        <begin position="448"/>
        <end position="465"/>
    </location>
</feature>
<feature type="region of interest" description="Disordered" evidence="4">
    <location>
        <begin position="966"/>
        <end position="1037"/>
    </location>
</feature>
<protein>
    <recommendedName>
        <fullName evidence="5">Homeobox domain-containing protein</fullName>
    </recommendedName>
</protein>
<feature type="compositionally biased region" description="Basic and acidic residues" evidence="4">
    <location>
        <begin position="489"/>
        <end position="498"/>
    </location>
</feature>
<reference evidence="6 7" key="1">
    <citation type="submission" date="2024-02" db="EMBL/GenBank/DDBJ databases">
        <authorList>
            <person name="Vignale AGUSTIN F."/>
            <person name="Sosa J E."/>
            <person name="Modenutti C."/>
        </authorList>
    </citation>
    <scope>NUCLEOTIDE SEQUENCE [LARGE SCALE GENOMIC DNA]</scope>
</reference>
<sequence length="1037" mass="115216">MKVWKENQLELAVCNPTASFQDSLALQKELFQSQIDQLEDIVVTQCKLTGVNPLSQEMAAGALSIKIGKRPRDLLNPKAIKYMQSIFSVKDAITKKESREISARFGVTVTQVREFFNSQRSRVRKVVRLSREKTIRSNACKEVRDGLPSSSDPVMPIEPVPLNCVAPSPTISEGGPSCSTQDEVLPGVDDSDKHFLENIFSMMRKEETFSGQVKLMEWILQIQNPSVLHWFLSKGGVMILATLLSQAATEEQTSVLNVILKVLCHLPIHKALPAHMSAILQSVNRLRFYRSSDISNRARILLTRWSKIFARSQAMKKPNALKSASDVQDEMLLKQSIGEIMGNESWDSNADVSDKALTPYNSSENFRRLESPQPLKLLTASTDDSNKKLMRGVPSSQIRERRKVLLVEQPGQRTAGRSMPVARSVSATQGRPLSADDIQKAKMRAQFMQSKYGKNSTASDESPQVKSEGPSKNSSAQASSLSKGLVRPTIEEHKNPEKLPLKVSNQQEAPLENNMSLDAEEPAWKKCKRVQIHWKTPPEARISGAWRVSTGENSKEVEVQRNRIRREKEIIYRTFQEIPSDPKEPWDREMDYDDTLTPEIPTEQLPDVDGVETAVSPHETEIETEPILVASSSTTTTSSSKNGNATNMPEPDLELLAVLLKNPELVLALTTGQGQAGGLSSEDTVKLLDMIKANGVSSLSNLTGLERKAEEKVQVSLPSPTPSSDPVTSGWRPDFAKNPFSRQNGVAIREADAMPGVAATATLRENLPGSSLVQPRISSTTMFIHNRQPIVPQPPAHQAVLQASLPQKLTALLENSRPLPIPLLHQNAPINSVTMQRPSSGVALNMDNISVSSLALPNISAAVSSLVQVETLSNVQPAPLSIVVNPPERPPHSFPLPPLLPTPTPTQSPLLPDPRLSTYSWRVREGSSSNPLSQPNQNNHNVFVGGPIHASMQRGPWERNELVREPGFESWSPENSPIRSPQYMPGRNYLGARMDLDHNYRPERSRPQNPLGYHDHSRDGNRRWRDRDHDRDRDRRR</sequence>
<gene>
    <name evidence="6" type="ORF">ILEXP_LOCUS45782</name>
</gene>
<feature type="compositionally biased region" description="Basic and acidic residues" evidence="4">
    <location>
        <begin position="994"/>
        <end position="1006"/>
    </location>
</feature>
<feature type="compositionally biased region" description="Basic and acidic residues" evidence="4">
    <location>
        <begin position="1013"/>
        <end position="1037"/>
    </location>
</feature>
<feature type="domain" description="Homeobox" evidence="5">
    <location>
        <begin position="66"/>
        <end position="126"/>
    </location>
</feature>
<evidence type="ECO:0000256" key="4">
    <source>
        <dbReference type="SAM" id="MobiDB-lite"/>
    </source>
</evidence>
<dbReference type="GO" id="GO:0003677">
    <property type="term" value="F:DNA binding"/>
    <property type="evidence" value="ECO:0007669"/>
    <property type="project" value="UniProtKB-UniRule"/>
</dbReference>
<dbReference type="PANTHER" id="PTHR33400">
    <property type="entry name" value="ZINC FINGER CCCH DOMAIN-CONTAINING PROTEIN 6-RELATED"/>
    <property type="match status" value="1"/>
</dbReference>
<feature type="DNA-binding region" description="Homeobox" evidence="3">
    <location>
        <begin position="68"/>
        <end position="127"/>
    </location>
</feature>
<dbReference type="InterPro" id="IPR009057">
    <property type="entry name" value="Homeodomain-like_sf"/>
</dbReference>
<dbReference type="SUPFAM" id="SSF47676">
    <property type="entry name" value="Conserved domain common to transcription factors TFIIS, elongin A, CRSP70"/>
    <property type="match status" value="1"/>
</dbReference>
<dbReference type="PROSITE" id="PS50071">
    <property type="entry name" value="HOMEOBOX_2"/>
    <property type="match status" value="1"/>
</dbReference>
<dbReference type="EMBL" id="CAUOFW020006724">
    <property type="protein sequence ID" value="CAK9175953.1"/>
    <property type="molecule type" value="Genomic_DNA"/>
</dbReference>
<evidence type="ECO:0000256" key="1">
    <source>
        <dbReference type="ARBA" id="ARBA00004123"/>
    </source>
</evidence>
<feature type="compositionally biased region" description="Low complexity" evidence="4">
    <location>
        <begin position="471"/>
        <end position="483"/>
    </location>
</feature>
<keyword evidence="3" id="KW-0371">Homeobox</keyword>
<feature type="region of interest" description="Disordered" evidence="4">
    <location>
        <begin position="448"/>
        <end position="498"/>
    </location>
</feature>
<dbReference type="SMART" id="SM00389">
    <property type="entry name" value="HOX"/>
    <property type="match status" value="1"/>
</dbReference>
<evidence type="ECO:0000313" key="6">
    <source>
        <dbReference type="EMBL" id="CAK9175953.1"/>
    </source>
</evidence>